<feature type="region of interest" description="Disordered" evidence="4">
    <location>
        <begin position="32"/>
        <end position="247"/>
    </location>
</feature>
<feature type="region of interest" description="Disordered" evidence="4">
    <location>
        <begin position="691"/>
        <end position="768"/>
    </location>
</feature>
<comment type="caution">
    <text evidence="6">The sequence shown here is derived from an EMBL/GenBank/DDBJ whole genome shotgun (WGS) entry which is preliminary data.</text>
</comment>
<proteinExistence type="predicted"/>
<evidence type="ECO:0000313" key="7">
    <source>
        <dbReference type="Proteomes" id="UP001565368"/>
    </source>
</evidence>
<evidence type="ECO:0000256" key="1">
    <source>
        <dbReference type="ARBA" id="ARBA00022741"/>
    </source>
</evidence>
<feature type="compositionally biased region" description="Low complexity" evidence="4">
    <location>
        <begin position="185"/>
        <end position="201"/>
    </location>
</feature>
<dbReference type="PROSITE" id="PS00108">
    <property type="entry name" value="PROTEIN_KINASE_ST"/>
    <property type="match status" value="1"/>
</dbReference>
<keyword evidence="7" id="KW-1185">Reference proteome</keyword>
<feature type="compositionally biased region" description="Low complexity" evidence="4">
    <location>
        <begin position="215"/>
        <end position="231"/>
    </location>
</feature>
<evidence type="ECO:0000313" key="6">
    <source>
        <dbReference type="EMBL" id="KAL1407176.1"/>
    </source>
</evidence>
<dbReference type="PANTHER" id="PTHR44329">
    <property type="entry name" value="SERINE/THREONINE-PROTEIN KINASE TNNI3K-RELATED"/>
    <property type="match status" value="1"/>
</dbReference>
<dbReference type="PROSITE" id="PS50011">
    <property type="entry name" value="PROTEIN_KINASE_DOM"/>
    <property type="match status" value="1"/>
</dbReference>
<dbReference type="InterPro" id="IPR051681">
    <property type="entry name" value="Ser/Thr_Kinases-Pseudokinases"/>
</dbReference>
<dbReference type="EMBL" id="JBBXJM010000005">
    <property type="protein sequence ID" value="KAL1407176.1"/>
    <property type="molecule type" value="Genomic_DNA"/>
</dbReference>
<evidence type="ECO:0000256" key="2">
    <source>
        <dbReference type="ARBA" id="ARBA00022840"/>
    </source>
</evidence>
<keyword evidence="2 3" id="KW-0067">ATP-binding</keyword>
<feature type="compositionally biased region" description="Low complexity" evidence="4">
    <location>
        <begin position="46"/>
        <end position="60"/>
    </location>
</feature>
<dbReference type="InterPro" id="IPR011009">
    <property type="entry name" value="Kinase-like_dom_sf"/>
</dbReference>
<dbReference type="Gene3D" id="1.10.510.10">
    <property type="entry name" value="Transferase(Phosphotransferase) domain 1"/>
    <property type="match status" value="1"/>
</dbReference>
<dbReference type="PROSITE" id="PS00107">
    <property type="entry name" value="PROTEIN_KINASE_ATP"/>
    <property type="match status" value="1"/>
</dbReference>
<feature type="compositionally biased region" description="Low complexity" evidence="4">
    <location>
        <begin position="611"/>
        <end position="622"/>
    </location>
</feature>
<gene>
    <name evidence="6" type="ORF">Q8F55_006592</name>
</gene>
<dbReference type="InterPro" id="IPR008271">
    <property type="entry name" value="Ser/Thr_kinase_AS"/>
</dbReference>
<feature type="region of interest" description="Disordered" evidence="4">
    <location>
        <begin position="604"/>
        <end position="645"/>
    </location>
</feature>
<keyword evidence="1 3" id="KW-0547">Nucleotide-binding</keyword>
<feature type="binding site" evidence="3">
    <location>
        <position position="291"/>
    </location>
    <ligand>
        <name>ATP</name>
        <dbReference type="ChEBI" id="CHEBI:30616"/>
    </ligand>
</feature>
<name>A0ABR3PXX5_9TREE</name>
<dbReference type="InterPro" id="IPR017441">
    <property type="entry name" value="Protein_kinase_ATP_BS"/>
</dbReference>
<protein>
    <recommendedName>
        <fullName evidence="5">Protein kinase domain-containing protein</fullName>
    </recommendedName>
</protein>
<dbReference type="Pfam" id="PF00069">
    <property type="entry name" value="Pkinase"/>
    <property type="match status" value="1"/>
</dbReference>
<feature type="compositionally biased region" description="Low complexity" evidence="4">
    <location>
        <begin position="730"/>
        <end position="762"/>
    </location>
</feature>
<evidence type="ECO:0000259" key="5">
    <source>
        <dbReference type="PROSITE" id="PS50011"/>
    </source>
</evidence>
<evidence type="ECO:0000256" key="3">
    <source>
        <dbReference type="PROSITE-ProRule" id="PRU10141"/>
    </source>
</evidence>
<dbReference type="SMART" id="SM00220">
    <property type="entry name" value="S_TKc"/>
    <property type="match status" value="1"/>
</dbReference>
<dbReference type="InterPro" id="IPR000719">
    <property type="entry name" value="Prot_kinase_dom"/>
</dbReference>
<dbReference type="GeneID" id="95987635"/>
<dbReference type="PANTHER" id="PTHR44329:SF214">
    <property type="entry name" value="PROTEIN KINASE DOMAIN-CONTAINING PROTEIN"/>
    <property type="match status" value="1"/>
</dbReference>
<accession>A0ABR3PXX5</accession>
<dbReference type="PRINTS" id="PR01217">
    <property type="entry name" value="PRICHEXTENSN"/>
</dbReference>
<reference evidence="6 7" key="1">
    <citation type="submission" date="2023-08" db="EMBL/GenBank/DDBJ databases">
        <title>Annotated Genome Sequence of Vanrija albida AlHP1.</title>
        <authorList>
            <person name="Herzog R."/>
        </authorList>
    </citation>
    <scope>NUCLEOTIDE SEQUENCE [LARGE SCALE GENOMIC DNA]</scope>
    <source>
        <strain evidence="6 7">AlHP1</strain>
    </source>
</reference>
<dbReference type="Proteomes" id="UP001565368">
    <property type="component" value="Unassembled WGS sequence"/>
</dbReference>
<dbReference type="RefSeq" id="XP_069207120.1">
    <property type="nucleotide sequence ID" value="XM_069355049.1"/>
</dbReference>
<feature type="compositionally biased region" description="Polar residues" evidence="4">
    <location>
        <begin position="712"/>
        <end position="722"/>
    </location>
</feature>
<organism evidence="6 7">
    <name type="scientific">Vanrija albida</name>
    <dbReference type="NCBI Taxonomy" id="181172"/>
    <lineage>
        <taxon>Eukaryota</taxon>
        <taxon>Fungi</taxon>
        <taxon>Dikarya</taxon>
        <taxon>Basidiomycota</taxon>
        <taxon>Agaricomycotina</taxon>
        <taxon>Tremellomycetes</taxon>
        <taxon>Trichosporonales</taxon>
        <taxon>Trichosporonaceae</taxon>
        <taxon>Vanrija</taxon>
    </lineage>
</organism>
<dbReference type="SUPFAM" id="SSF56112">
    <property type="entry name" value="Protein kinase-like (PK-like)"/>
    <property type="match status" value="1"/>
</dbReference>
<feature type="domain" description="Protein kinase" evidence="5">
    <location>
        <begin position="253"/>
        <end position="822"/>
    </location>
</feature>
<feature type="compositionally biased region" description="Low complexity" evidence="4">
    <location>
        <begin position="131"/>
        <end position="162"/>
    </location>
</feature>
<sequence>MLHQVRAPSPFDAASLPPRGSSIAAAVAAAAATATGVSVKRSSSVPRLAPAPATPQPRTASHPPVGAAAGASRNDLFNTSWGDTPTPPPPPRLDVSLPSRRSRTPPPPVVVDHIPLAVSPASLPTSPGYLSAPSPTSPLRPATTTPAPASKTSSFFASAAADTPPPAPKLAPPGLGLGPAPTPSPLSLSRASSLRARTLPSLPSPPPPPDDAAADDALSPLHQSPSLPSTSGSAAWQPPRPPNADDIQLRLYPEPAYLLGEGRYARAYLGAYKRVGRGAPAAGGWTLCAAKRLAADRESQTMGLREAFFLNRLKGEPQGRATSPLRERVRQRHQTTRGRVYVVKLIAVKEDGGDDAPARAHVRSSSDLVDGAPWTPSRALRHRSSTIYADGRQSVDLEAPPPPPPTANVSRLVLVLEHAPLGSLDRILRTSPDLVGAELWGRWAREAAEALEWVHSRGVVHADVKPSNLLLTDDLHLRLSDFGSSLLIHPAHPPTDGVGLGTLPFSPPELVDPAAPFSFPIDVFALGATLYQCITGREPYRGCRGVEMIHHVRNGGLWDWEERERLSRVGEEVVPGTAAGSPYPSAWRDDNAPIATPDATLVRRGGSLRVPGPSTRPGPRGSILPADLLSPFHVSPPNDDKPERPAIHRVGSAESIKASDDLAVSQTGDSPAGAKLWAAWKRTGYGADPIERLLRGDDEPDPVAIEPPTSPTPVSRASSLRSPTGPGVTRSSSLASRSNSLRSRRSPTSLRSPTSALDAPVAAVPPPDAAAYEDGAPAMFFLGAPATRVPDDVRDVLRAMLDPVASTRPTAAEVVGAWDELRVGVANE</sequence>
<evidence type="ECO:0000256" key="4">
    <source>
        <dbReference type="SAM" id="MobiDB-lite"/>
    </source>
</evidence>